<feature type="transmembrane region" description="Helical" evidence="6">
    <location>
        <begin position="799"/>
        <end position="826"/>
    </location>
</feature>
<evidence type="ECO:0000256" key="3">
    <source>
        <dbReference type="ARBA" id="ARBA00022776"/>
    </source>
</evidence>
<dbReference type="PANTHER" id="PTHR12827:SF3">
    <property type="entry name" value="ANAPHASE-PROMOTING COMPLEX SUBUNIT 1"/>
    <property type="match status" value="1"/>
</dbReference>
<dbReference type="Gene3D" id="1.25.10.10">
    <property type="entry name" value="Leucine-rich Repeat Variant"/>
    <property type="match status" value="1"/>
</dbReference>
<reference evidence="7" key="1">
    <citation type="journal article" date="2022" name="bioRxiv">
        <title>Genomics of Preaxostyla Flagellates Illuminates Evolutionary Transitions and the Path Towards Mitochondrial Loss.</title>
        <authorList>
            <person name="Novak L.V.F."/>
            <person name="Treitli S.C."/>
            <person name="Pyrih J."/>
            <person name="Halakuc P."/>
            <person name="Pipaliya S.V."/>
            <person name="Vacek V."/>
            <person name="Brzon O."/>
            <person name="Soukal P."/>
            <person name="Eme L."/>
            <person name="Dacks J.B."/>
            <person name="Karnkowska A."/>
            <person name="Elias M."/>
            <person name="Hampl V."/>
        </authorList>
    </citation>
    <scope>NUCLEOTIDE SEQUENCE</scope>
    <source>
        <strain evidence="7">RCP-MX</strain>
    </source>
</reference>
<keyword evidence="6" id="KW-0472">Membrane</keyword>
<evidence type="ECO:0000256" key="5">
    <source>
        <dbReference type="SAM" id="MobiDB-lite"/>
    </source>
</evidence>
<evidence type="ECO:0000256" key="1">
    <source>
        <dbReference type="ARBA" id="ARBA00010547"/>
    </source>
</evidence>
<organism evidence="7 8">
    <name type="scientific">Paratrimastix pyriformis</name>
    <dbReference type="NCBI Taxonomy" id="342808"/>
    <lineage>
        <taxon>Eukaryota</taxon>
        <taxon>Metamonada</taxon>
        <taxon>Preaxostyla</taxon>
        <taxon>Paratrimastigidae</taxon>
        <taxon>Paratrimastix</taxon>
    </lineage>
</organism>
<evidence type="ECO:0000256" key="2">
    <source>
        <dbReference type="ARBA" id="ARBA00022618"/>
    </source>
</evidence>
<dbReference type="EMBL" id="JAPMOS010000002">
    <property type="protein sequence ID" value="KAJ4462593.1"/>
    <property type="molecule type" value="Genomic_DNA"/>
</dbReference>
<keyword evidence="8" id="KW-1185">Reference proteome</keyword>
<feature type="region of interest" description="Disordered" evidence="5">
    <location>
        <begin position="509"/>
        <end position="530"/>
    </location>
</feature>
<proteinExistence type="inferred from homology"/>
<evidence type="ECO:0000256" key="6">
    <source>
        <dbReference type="SAM" id="Phobius"/>
    </source>
</evidence>
<evidence type="ECO:0000313" key="8">
    <source>
        <dbReference type="Proteomes" id="UP001141327"/>
    </source>
</evidence>
<dbReference type="InterPro" id="IPR024990">
    <property type="entry name" value="Apc1"/>
</dbReference>
<dbReference type="PANTHER" id="PTHR12827">
    <property type="entry name" value="MEIOTIC CHECKPOINT REGULATOR TSG24 FAMILY MEMBER"/>
    <property type="match status" value="1"/>
</dbReference>
<comment type="similarity">
    <text evidence="1">Belongs to the APC1 family.</text>
</comment>
<dbReference type="InterPro" id="IPR011989">
    <property type="entry name" value="ARM-like"/>
</dbReference>
<evidence type="ECO:0000256" key="4">
    <source>
        <dbReference type="ARBA" id="ARBA00023306"/>
    </source>
</evidence>
<accession>A0ABQ8UUQ6</accession>
<keyword evidence="6" id="KW-0812">Transmembrane</keyword>
<keyword evidence="3" id="KW-0498">Mitosis</keyword>
<comment type="caution">
    <text evidence="7">The sequence shown here is derived from an EMBL/GenBank/DDBJ whole genome shotgun (WGS) entry which is preliminary data.</text>
</comment>
<keyword evidence="4" id="KW-0131">Cell cycle</keyword>
<sequence length="831" mass="87319">MKDGLPDDDTEGFRQARVIQDNQRLVRSLRFREDRRFEEACRLLCSSHPIQLRKPSPNDLSEVDIATLQIRLQMNAQRTLALPVGRGALTLGTAPPLPIEPLPVPSIMLAGRLVPGDAQIDMDLGGMSEEALHWPSFHNGAAVGLRAKAEMSSQLTRTWVLGCARSRQAPANTRAGVLLGLGLRGQLRALWRQDVAALLPPPLPPGARVVGDPANMLTAAGAGAASSAGNSLTGPLPLVGLAIGLGASHMQWSTLAPHVDQALRAWVPSLAQSTSPGAPAASAAALMATEQDVPRQLQASRGLVRAGALIGLGLLHCGTAHRWLAQALVSEELPCTHLALDDPGAPCHATAAGLALGLVTLGRGGTAAGLADAGLEGRLWSMMRLEPRGDELMPLGDPTMARADAAPVSIRYRAPHNLTFLMVTRNPPTSPPLPLTTPAHTATPLATLPSPARALAALVLSEPIPGIDPPVGLPLRPLATGQPILAACHPNPEEFWAWRAVAEPELTAGGERGGMGGLTVPAEGSEKAARRRRAMASARGPALTAAGATVGLGLMYLRTNNPLAASRLALPQTPYLLEFIRPELVILRDDIRPTVDWVQSQAPPFLVAQLRRAQKGILALDADLEGLVQSYAAVLAGSCLAIGLRYAGSHNPAARTCILQIARLLSVPLVLPAAAAVDGAMKTGAGDEGGSGLGDVDGEAADPLAAVLGRRLALDRHTLDALAPLLGLAAACVMSGTGDLPTFRYLRWAIGRLRPPRSELAEWVAARQRHAQGPPGRPPPVVPMTRYGQHMAIGMAVGWLHLGGSVVVMGMWMWMWMAIVMAVGWLQSSWT</sequence>
<gene>
    <name evidence="7" type="ORF">PAPYR_578</name>
</gene>
<keyword evidence="6" id="KW-1133">Transmembrane helix</keyword>
<protein>
    <submittedName>
        <fullName evidence="7">Anaphase-promoting complex subunit 1</fullName>
    </submittedName>
</protein>
<name>A0ABQ8UUQ6_9EUKA</name>
<keyword evidence="2" id="KW-0132">Cell division</keyword>
<dbReference type="Proteomes" id="UP001141327">
    <property type="component" value="Unassembled WGS sequence"/>
</dbReference>
<evidence type="ECO:0000313" key="7">
    <source>
        <dbReference type="EMBL" id="KAJ4462593.1"/>
    </source>
</evidence>